<dbReference type="AlphaFoldDB" id="A0A7D9E8D7"/>
<protein>
    <submittedName>
        <fullName evidence="4">Lysocardiolipin acyltransferase 1-like</fullName>
    </submittedName>
</protein>
<name>A0A7D9E8D7_PARCT</name>
<dbReference type="CDD" id="cd07990">
    <property type="entry name" value="LPLAT_LCLAT1-like"/>
    <property type="match status" value="1"/>
</dbReference>
<dbReference type="InterPro" id="IPR032098">
    <property type="entry name" value="Acyltransf_C"/>
</dbReference>
<dbReference type="GO" id="GO:0036149">
    <property type="term" value="P:phosphatidylinositol acyl-chain remodeling"/>
    <property type="evidence" value="ECO:0007669"/>
    <property type="project" value="TreeGrafter"/>
</dbReference>
<dbReference type="GO" id="GO:0016746">
    <property type="term" value="F:acyltransferase activity"/>
    <property type="evidence" value="ECO:0007669"/>
    <property type="project" value="UniProtKB-KW"/>
</dbReference>
<keyword evidence="2" id="KW-0808">Transferase</keyword>
<keyword evidence="3 4" id="KW-0012">Acyltransferase</keyword>
<gene>
    <name evidence="4" type="ORF">PACLA_8A007022</name>
</gene>
<dbReference type="OrthoDB" id="186786at2759"/>
<dbReference type="SUPFAM" id="SSF69593">
    <property type="entry name" value="Glycerol-3-phosphate (1)-acyltransferase"/>
    <property type="match status" value="1"/>
</dbReference>
<evidence type="ECO:0000313" key="4">
    <source>
        <dbReference type="EMBL" id="CAB4004283.1"/>
    </source>
</evidence>
<dbReference type="SMART" id="SM00563">
    <property type="entry name" value="PlsC"/>
    <property type="match status" value="1"/>
</dbReference>
<organism evidence="4 5">
    <name type="scientific">Paramuricea clavata</name>
    <name type="common">Red gorgonian</name>
    <name type="synonym">Violescent sea-whip</name>
    <dbReference type="NCBI Taxonomy" id="317549"/>
    <lineage>
        <taxon>Eukaryota</taxon>
        <taxon>Metazoa</taxon>
        <taxon>Cnidaria</taxon>
        <taxon>Anthozoa</taxon>
        <taxon>Octocorallia</taxon>
        <taxon>Malacalcyonacea</taxon>
        <taxon>Plexauridae</taxon>
        <taxon>Paramuricea</taxon>
    </lineage>
</organism>
<accession>A0A7D9E8D7</accession>
<sequence>MNVRITTEDFPSNLRNEKVVIIMNHRTRLDWLYYWSVILRQGKLENEKIILKNELKRIPGAGWAMQIAMFIFLKRNWDKDEKYLHQILHYFTDTNYPLQLLIFPEGTDYDTHSVTKSTSYALKNNLPIYKHVLHPRLRGFTYCVEQLRSRHGIDAIYDVTVGYHGNICQSESDLAMGNFPQHVHFHMKRHPITTVPESTEGLEKWCTEKWTEKEATLARFYKDGRFVPEQEEKSMIVDDSSIRYQMIFWIVYWITFLCVVFMLLYNFWWVRWYTVIVGTIFFLQSGYGSGFEMLQVKRHVLTTNNDSQNNYSHSEYSQQNMQNGIGKNTLREAKDRKRS</sequence>
<keyword evidence="5" id="KW-1185">Reference proteome</keyword>
<reference evidence="4" key="1">
    <citation type="submission" date="2020-04" db="EMBL/GenBank/DDBJ databases">
        <authorList>
            <person name="Alioto T."/>
            <person name="Alioto T."/>
            <person name="Gomez Garrido J."/>
        </authorList>
    </citation>
    <scope>NUCLEOTIDE SEQUENCE</scope>
    <source>
        <strain evidence="4">A484AB</strain>
    </source>
</reference>
<evidence type="ECO:0000256" key="1">
    <source>
        <dbReference type="ARBA" id="ARBA00008655"/>
    </source>
</evidence>
<evidence type="ECO:0000313" key="5">
    <source>
        <dbReference type="Proteomes" id="UP001152795"/>
    </source>
</evidence>
<comment type="similarity">
    <text evidence="1">Belongs to the 1-acyl-sn-glycerol-3-phosphate acyltransferase family.</text>
</comment>
<evidence type="ECO:0000256" key="3">
    <source>
        <dbReference type="ARBA" id="ARBA00023315"/>
    </source>
</evidence>
<evidence type="ECO:0000256" key="2">
    <source>
        <dbReference type="ARBA" id="ARBA00022679"/>
    </source>
</evidence>
<proteinExistence type="inferred from homology"/>
<dbReference type="EMBL" id="CACRXK020004856">
    <property type="protein sequence ID" value="CAB4004283.1"/>
    <property type="molecule type" value="Genomic_DNA"/>
</dbReference>
<dbReference type="PANTHER" id="PTHR10983">
    <property type="entry name" value="1-ACYLGLYCEROL-3-PHOSPHATE ACYLTRANSFERASE-RELATED"/>
    <property type="match status" value="1"/>
</dbReference>
<comment type="caution">
    <text evidence="4">The sequence shown here is derived from an EMBL/GenBank/DDBJ whole genome shotgun (WGS) entry which is preliminary data.</text>
</comment>
<dbReference type="Pfam" id="PF16076">
    <property type="entry name" value="Acyltransf_C"/>
    <property type="match status" value="1"/>
</dbReference>
<dbReference type="Proteomes" id="UP001152795">
    <property type="component" value="Unassembled WGS sequence"/>
</dbReference>
<dbReference type="Pfam" id="PF01553">
    <property type="entry name" value="Acyltransferase"/>
    <property type="match status" value="1"/>
</dbReference>
<dbReference type="PANTHER" id="PTHR10983:SF16">
    <property type="entry name" value="LYSOCARDIOLIPIN ACYLTRANSFERASE 1"/>
    <property type="match status" value="1"/>
</dbReference>
<dbReference type="GO" id="GO:0005783">
    <property type="term" value="C:endoplasmic reticulum"/>
    <property type="evidence" value="ECO:0007669"/>
    <property type="project" value="TreeGrafter"/>
</dbReference>
<dbReference type="InterPro" id="IPR002123">
    <property type="entry name" value="Plipid/glycerol_acylTrfase"/>
</dbReference>